<feature type="coiled-coil region" evidence="1">
    <location>
        <begin position="325"/>
        <end position="352"/>
    </location>
</feature>
<keyword evidence="3" id="KW-0472">Membrane</keyword>
<feature type="transmembrane region" description="Helical" evidence="3">
    <location>
        <begin position="33"/>
        <end position="59"/>
    </location>
</feature>
<dbReference type="CTD" id="100136858"/>
<dbReference type="PANTHER" id="PTHR21687:SF5">
    <property type="entry name" value="PLASMALEMMA VESICLE-ASSOCIATED PROTEIN"/>
    <property type="match status" value="1"/>
</dbReference>
<dbReference type="Pfam" id="PF06637">
    <property type="entry name" value="PV-1"/>
    <property type="match status" value="1"/>
</dbReference>
<keyword evidence="4" id="KW-1185">Reference proteome</keyword>
<dbReference type="GO" id="GO:0043114">
    <property type="term" value="P:regulation of vascular permeability"/>
    <property type="evidence" value="ECO:0007669"/>
    <property type="project" value="TreeGrafter"/>
</dbReference>
<dbReference type="InParanoid" id="A0A6P8SX32"/>
<sequence>MYSSGYSQVSRGSPASQKKLQYRSKGKGKSCGYYMRIVFFFSSLIQSLIIVSLVLFLVYGKTQDSPSTSRIQDLEESFSRLSIENVILKGQRKNLTSLLNTTLIEKARNDWDLAEHRYYANISSILIQEMEKKQQHCLAELFVCKSRIPTTMNRLGNCGPSEQLHARLQLVESNFTQTIQRMRREMDQTVKERDNINLEAIHLRREKSSHEKEVNFFRQKCKDDFSQSLSGISNVSKSFLEKIDSLFPSHIAFQLTCPKQREHLEQIRTNCTSLSMEVEDRFQRYLNSVGEKVSNIQAESSRLKAENTLLSDDYRRCSTNRTGLIREHKQNLDKLQQKHDEEKEELLMDKLRLHGDIEVLNNLVKYTSRVNDHLTEQNRQLNMSCVSKTGLSGLPGGSSYGTGAGVLASKIASYGLNKPVSTGTGSSRSSLGLSSSIGSASNKLASTGTSSSRSSLGLSSSIGSASNKPASTGTSSSRSSLGSSSSIGSAINKPASTGTGSSRSSSGSSSSIGSAINKPASTGTGSSSSSSGSSSSIWSASNKPASTGTGSSSSSSGSSSSIGSASNKPASTGTGSSSSSSGSSSSIWSAFNKPASTGTGSSSSSSGSSSSIGSASNKPASTGTGSSSSSSGSSSSIGSASNKPASTGTGSSSSSSGSSSSIWSAFNKPASTGTGSSSSSSGSTGSTSKSSGFSWLGQSKTGSATGKGPSTGNSNTGLGSSSGAGRTSGLGGGSITVAQHLRDLQRIINPSEPEEKQALSRIMG</sequence>
<feature type="coiled-coil region" evidence="1">
    <location>
        <begin position="179"/>
        <end position="213"/>
    </location>
</feature>
<dbReference type="PANTHER" id="PTHR21687">
    <property type="entry name" value="PLASMALEMMA VESICLE-ASSOCIATED PROTEIN"/>
    <property type="match status" value="1"/>
</dbReference>
<dbReference type="KEGG" id="gacu:117532747"/>
<accession>A0A6P8SX32</accession>
<dbReference type="InterPro" id="IPR009538">
    <property type="entry name" value="PV-1"/>
</dbReference>
<evidence type="ECO:0000313" key="5">
    <source>
        <dbReference type="RefSeq" id="XP_034052107.1"/>
    </source>
</evidence>
<feature type="compositionally biased region" description="Low complexity" evidence="2">
    <location>
        <begin position="708"/>
        <end position="719"/>
    </location>
</feature>
<evidence type="ECO:0000256" key="1">
    <source>
        <dbReference type="SAM" id="Coils"/>
    </source>
</evidence>
<evidence type="ECO:0000313" key="4">
    <source>
        <dbReference type="Proteomes" id="UP000515161"/>
    </source>
</evidence>
<feature type="compositionally biased region" description="Low complexity" evidence="2">
    <location>
        <begin position="421"/>
        <end position="489"/>
    </location>
</feature>
<gene>
    <name evidence="5" type="primary">plvapa</name>
</gene>
<evidence type="ECO:0000256" key="3">
    <source>
        <dbReference type="SAM" id="Phobius"/>
    </source>
</evidence>
<feature type="compositionally biased region" description="Gly residues" evidence="2">
    <location>
        <begin position="720"/>
        <end position="734"/>
    </location>
</feature>
<dbReference type="Proteomes" id="UP000515161">
    <property type="component" value="Unplaced"/>
</dbReference>
<feature type="compositionally biased region" description="Low complexity" evidence="2">
    <location>
        <begin position="595"/>
        <end position="661"/>
    </location>
</feature>
<dbReference type="OrthoDB" id="8828676at2759"/>
<keyword evidence="3" id="KW-0812">Transmembrane</keyword>
<keyword evidence="1" id="KW-0175">Coiled coil</keyword>
<protein>
    <submittedName>
        <fullName evidence="5">Plasmalemma vesicle associated protein a</fullName>
    </submittedName>
</protein>
<dbReference type="GO" id="GO:0002693">
    <property type="term" value="P:positive regulation of cellular extravasation"/>
    <property type="evidence" value="ECO:0007669"/>
    <property type="project" value="TreeGrafter"/>
</dbReference>
<dbReference type="RefSeq" id="XP_034052107.1">
    <property type="nucleotide sequence ID" value="XM_034196216.1"/>
</dbReference>
<feature type="region of interest" description="Disordered" evidence="2">
    <location>
        <begin position="420"/>
        <end position="736"/>
    </location>
</feature>
<dbReference type="AlphaFoldDB" id="A0A6P8SX32"/>
<name>A0A6P8SX32_GYMAC</name>
<feature type="compositionally biased region" description="Low complexity" evidence="2">
    <location>
        <begin position="521"/>
        <end position="536"/>
    </location>
</feature>
<reference evidence="5" key="1">
    <citation type="submission" date="2025-08" db="UniProtKB">
        <authorList>
            <consortium name="RefSeq"/>
        </authorList>
    </citation>
    <scope>IDENTIFICATION</scope>
</reference>
<evidence type="ECO:0000256" key="2">
    <source>
        <dbReference type="SAM" id="MobiDB-lite"/>
    </source>
</evidence>
<feature type="compositionally biased region" description="Low complexity" evidence="2">
    <location>
        <begin position="545"/>
        <end position="586"/>
    </location>
</feature>
<keyword evidence="3" id="KW-1133">Transmembrane helix</keyword>
<proteinExistence type="predicted"/>
<organism evidence="4 5">
    <name type="scientific">Gymnodraco acuticeps</name>
    <name type="common">Antarctic dragonfish</name>
    <dbReference type="NCBI Taxonomy" id="8218"/>
    <lineage>
        <taxon>Eukaryota</taxon>
        <taxon>Metazoa</taxon>
        <taxon>Chordata</taxon>
        <taxon>Craniata</taxon>
        <taxon>Vertebrata</taxon>
        <taxon>Euteleostomi</taxon>
        <taxon>Actinopterygii</taxon>
        <taxon>Neopterygii</taxon>
        <taxon>Teleostei</taxon>
        <taxon>Neoteleostei</taxon>
        <taxon>Acanthomorphata</taxon>
        <taxon>Eupercaria</taxon>
        <taxon>Perciformes</taxon>
        <taxon>Notothenioidei</taxon>
        <taxon>Bathydraconidae</taxon>
        <taxon>Gymnodraco</taxon>
    </lineage>
</organism>
<dbReference type="GeneID" id="117532747"/>
<feature type="compositionally biased region" description="Low complexity" evidence="2">
    <location>
        <begin position="496"/>
        <end position="514"/>
    </location>
</feature>
<feature type="compositionally biased region" description="Low complexity" evidence="2">
    <location>
        <begin position="671"/>
        <end position="694"/>
    </location>
</feature>